<dbReference type="Pfam" id="PF10543">
    <property type="entry name" value="ORF6N"/>
    <property type="match status" value="1"/>
</dbReference>
<evidence type="ECO:0000256" key="1">
    <source>
        <dbReference type="SAM" id="Coils"/>
    </source>
</evidence>
<dbReference type="Proteomes" id="UP000436047">
    <property type="component" value="Unassembled WGS sequence"/>
</dbReference>
<gene>
    <name evidence="3" type="ORF">FYJ45_27255</name>
</gene>
<evidence type="ECO:0000259" key="2">
    <source>
        <dbReference type="Pfam" id="PF10543"/>
    </source>
</evidence>
<evidence type="ECO:0000313" key="3">
    <source>
        <dbReference type="EMBL" id="MSS91779.1"/>
    </source>
</evidence>
<protein>
    <submittedName>
        <fullName evidence="3">ORF6N domain-containing protein</fullName>
    </submittedName>
</protein>
<feature type="coiled-coil region" evidence="1">
    <location>
        <begin position="142"/>
        <end position="169"/>
    </location>
</feature>
<dbReference type="GeneID" id="86056689"/>
<proteinExistence type="predicted"/>
<sequence>MKNETVKINNQDVAVIEWNGERVITTAQLADVYEASKEQIKQNFNNNEKYFQEKKHFYLLKGEELKDFKNLVENFDLVDKRTPQLYLWTRRGASRHCKMLGTDKAWEQFDYMEDAYFNPQPSVNTDQLSPELQMFGKLYEVVARQELKQKEQEQKMEQLDNKIDSIKEVVALNPNDWRKDTAKLIYKIALHIGGTEHIKNIREESYKLLEQRMGVSLNTRLTNKRRRMADEGICKSKRDKLNQVDVIADDKKLIEGYLAVVKDMAIKYGITDSDVA</sequence>
<reference evidence="3 4" key="1">
    <citation type="submission" date="2019-08" db="EMBL/GenBank/DDBJ databases">
        <title>In-depth cultivation of the pig gut microbiome towards novel bacterial diversity and tailored functional studies.</title>
        <authorList>
            <person name="Wylensek D."/>
            <person name="Hitch T.C.A."/>
            <person name="Clavel T."/>
        </authorList>
    </citation>
    <scope>NUCLEOTIDE SEQUENCE [LARGE SCALE GENOMIC DNA]</scope>
    <source>
        <strain evidence="3 4">WCA-389-WT-23B</strain>
    </source>
</reference>
<dbReference type="RefSeq" id="WP_154468148.1">
    <property type="nucleotide sequence ID" value="NZ_VUMI01000079.1"/>
</dbReference>
<dbReference type="EMBL" id="VUMI01000079">
    <property type="protein sequence ID" value="MSS91779.1"/>
    <property type="molecule type" value="Genomic_DNA"/>
</dbReference>
<organism evidence="3 4">
    <name type="scientific">Eisenbergiella porci</name>
    <dbReference type="NCBI Taxonomy" id="2652274"/>
    <lineage>
        <taxon>Bacteria</taxon>
        <taxon>Bacillati</taxon>
        <taxon>Bacillota</taxon>
        <taxon>Clostridia</taxon>
        <taxon>Lachnospirales</taxon>
        <taxon>Lachnospiraceae</taxon>
        <taxon>Eisenbergiella</taxon>
    </lineage>
</organism>
<name>A0A6N7W948_9FIRM</name>
<dbReference type="AlphaFoldDB" id="A0A6N7W948"/>
<dbReference type="InterPro" id="IPR018873">
    <property type="entry name" value="KilA-N_DNA-bd_domain"/>
</dbReference>
<keyword evidence="4" id="KW-1185">Reference proteome</keyword>
<evidence type="ECO:0000313" key="4">
    <source>
        <dbReference type="Proteomes" id="UP000436047"/>
    </source>
</evidence>
<accession>A0A6N7W948</accession>
<keyword evidence="1" id="KW-0175">Coiled coil</keyword>
<feature type="domain" description="KilA-N DNA-binding" evidence="2">
    <location>
        <begin position="15"/>
        <end position="99"/>
    </location>
</feature>
<comment type="caution">
    <text evidence="3">The sequence shown here is derived from an EMBL/GenBank/DDBJ whole genome shotgun (WGS) entry which is preliminary data.</text>
</comment>